<protein>
    <submittedName>
        <fullName evidence="1">Uncharacterized protein</fullName>
    </submittedName>
</protein>
<gene>
    <name evidence="1" type="ORF">HNY73_018753</name>
</gene>
<comment type="caution">
    <text evidence="1">The sequence shown here is derived from an EMBL/GenBank/DDBJ whole genome shotgun (WGS) entry which is preliminary data.</text>
</comment>
<evidence type="ECO:0000313" key="1">
    <source>
        <dbReference type="EMBL" id="KAF8771315.1"/>
    </source>
</evidence>
<proteinExistence type="predicted"/>
<organism evidence="1 2">
    <name type="scientific">Argiope bruennichi</name>
    <name type="common">Wasp spider</name>
    <name type="synonym">Aranea bruennichi</name>
    <dbReference type="NCBI Taxonomy" id="94029"/>
    <lineage>
        <taxon>Eukaryota</taxon>
        <taxon>Metazoa</taxon>
        <taxon>Ecdysozoa</taxon>
        <taxon>Arthropoda</taxon>
        <taxon>Chelicerata</taxon>
        <taxon>Arachnida</taxon>
        <taxon>Araneae</taxon>
        <taxon>Araneomorphae</taxon>
        <taxon>Entelegynae</taxon>
        <taxon>Araneoidea</taxon>
        <taxon>Araneidae</taxon>
        <taxon>Argiope</taxon>
    </lineage>
</organism>
<dbReference type="AlphaFoldDB" id="A0A8T0EHB8"/>
<accession>A0A8T0EHB8</accession>
<dbReference type="EMBL" id="JABXBU010002228">
    <property type="protein sequence ID" value="KAF8771315.1"/>
    <property type="molecule type" value="Genomic_DNA"/>
</dbReference>
<dbReference type="Proteomes" id="UP000807504">
    <property type="component" value="Unassembled WGS sequence"/>
</dbReference>
<keyword evidence="2" id="KW-1185">Reference proteome</keyword>
<reference evidence="1" key="2">
    <citation type="submission" date="2020-06" db="EMBL/GenBank/DDBJ databases">
        <authorList>
            <person name="Sheffer M."/>
        </authorList>
    </citation>
    <scope>NUCLEOTIDE SEQUENCE</scope>
</reference>
<name>A0A8T0EHB8_ARGBR</name>
<reference evidence="1" key="1">
    <citation type="journal article" date="2020" name="bioRxiv">
        <title>Chromosome-level reference genome of the European wasp spider Argiope bruennichi: a resource for studies on range expansion and evolutionary adaptation.</title>
        <authorList>
            <person name="Sheffer M.M."/>
            <person name="Hoppe A."/>
            <person name="Krehenwinkel H."/>
            <person name="Uhl G."/>
            <person name="Kuss A.W."/>
            <person name="Jensen L."/>
            <person name="Jensen C."/>
            <person name="Gillespie R.G."/>
            <person name="Hoff K.J."/>
            <person name="Prost S."/>
        </authorList>
    </citation>
    <scope>NUCLEOTIDE SEQUENCE</scope>
</reference>
<sequence>MLKTLEDTAALNIAVHLFNDPQFREELLEVDGNRWQKIMHDKLSELFVPVTLYEKMWSQIRHVAWEIIFRNIRYHKVHEKVSQRLEYQCKCFKGILHSNYRWTSCEYFDENKTIQALIQDKQLDLPFRFVLSCENDLEDSIIGIWGEMPQKLKYCFYRDNLPFHVKRWVKLLIIAENAVSNYYPSNLKDEVHQTLRNFEKYPFMKFRFEFLSPADWADHQKIHSFQAEYEPGVNYSCKWIKMQKMLRCMWNFVLRKNPHSR</sequence>
<evidence type="ECO:0000313" key="2">
    <source>
        <dbReference type="Proteomes" id="UP000807504"/>
    </source>
</evidence>